<dbReference type="Proteomes" id="UP000829398">
    <property type="component" value="Chromosome 1"/>
</dbReference>
<reference evidence="2" key="1">
    <citation type="journal article" date="2023" name="Hortic. Res.">
        <title>A chromosome-level phased genome enabling allele-level studies in sweet orange: a case study on citrus Huanglongbing tolerance.</title>
        <authorList>
            <person name="Wu B."/>
            <person name="Yu Q."/>
            <person name="Deng Z."/>
            <person name="Duan Y."/>
            <person name="Luo F."/>
            <person name="Gmitter F. Jr."/>
        </authorList>
    </citation>
    <scope>NUCLEOTIDE SEQUENCE [LARGE SCALE GENOMIC DNA]</scope>
    <source>
        <strain evidence="2">cv. Valencia</strain>
    </source>
</reference>
<gene>
    <name evidence="1" type="ORF">KPL71_001277</name>
</gene>
<accession>A0ACB8NWB3</accession>
<name>A0ACB8NWB3_CITSI</name>
<protein>
    <submittedName>
        <fullName evidence="1">Uncharacterized protein</fullName>
    </submittedName>
</protein>
<evidence type="ECO:0000313" key="2">
    <source>
        <dbReference type="Proteomes" id="UP000829398"/>
    </source>
</evidence>
<organism evidence="1 2">
    <name type="scientific">Citrus sinensis</name>
    <name type="common">Sweet orange</name>
    <name type="synonym">Citrus aurantium var. sinensis</name>
    <dbReference type="NCBI Taxonomy" id="2711"/>
    <lineage>
        <taxon>Eukaryota</taxon>
        <taxon>Viridiplantae</taxon>
        <taxon>Streptophyta</taxon>
        <taxon>Embryophyta</taxon>
        <taxon>Tracheophyta</taxon>
        <taxon>Spermatophyta</taxon>
        <taxon>Magnoliopsida</taxon>
        <taxon>eudicotyledons</taxon>
        <taxon>Gunneridae</taxon>
        <taxon>Pentapetalae</taxon>
        <taxon>rosids</taxon>
        <taxon>malvids</taxon>
        <taxon>Sapindales</taxon>
        <taxon>Rutaceae</taxon>
        <taxon>Aurantioideae</taxon>
        <taxon>Citrus</taxon>
    </lineage>
</organism>
<comment type="caution">
    <text evidence="1">The sequence shown here is derived from an EMBL/GenBank/DDBJ whole genome shotgun (WGS) entry which is preliminary data.</text>
</comment>
<dbReference type="EMBL" id="CM039170">
    <property type="protein sequence ID" value="KAH9802192.1"/>
    <property type="molecule type" value="Genomic_DNA"/>
</dbReference>
<keyword evidence="2" id="KW-1185">Reference proteome</keyword>
<sequence>MGHKALDCRLPKKKREANVVENTTQHVSDINTSAVVSVVNLVDSNPREWWIDTGATRHVCSDKGLFISFETVSNGEKLFMGNSATFEIEGQRKVILKMTSGKELTLNDMLYVPEIRKNLVSGSLLNKHGFRMVFESNRVVLSKSGLYVGKGYVNDGLFKLNISTSMRKDISADVGNLNPQGPLQPVNIQEEQNEHVNERQPGNNNIIYMADDRDRAVRDYAVLTPQVVHPGIIKPEVEAANFELKPVMFQMLQTVGQFNGLPNEDPPLHLKLFLELRNEITPFHQLEDESLYEAWERFKELLRRCPHHGIPCCIQLETFYNGLNLSTRLMVDASANGALLSKSYTEAYEILERIANNNYQWPSTRQPAARGSTGVHNIDAITALSSQVTSLTNMVKAMTSAPAIVKQVAELSCVYCGEERDFDNCPRNPALVNYHPNFSWSSQNHNAPALNGQNRNTRPSSFHQQSQGQKYISQDPITSLEALIKEYIAKNEAIVQSQAVSLTNLESQMGQLATAMSSRTQGSLPSNTEDPRRESKEHCKVINLRSGKNVDIPIDVTKNGMEFNSAQKPPQNGSMLQYPTHPDTGYMGQATATSEGIQPEHAEKEATTPAATTYTKTNKQSLESSHMLQSKILTKVKDPGSFTIPCSIGTRYAGRALCDLGASSNLMPLSVFKQLGVGECRPTTVTLQLADRSHAYPEGKIEDVLVKVDKFIFPVDFIVLDFEADKEKGELTMRMNDQQVTFNVLEAMRSPDEVEDCNFLSVVDFIVADRMDKCCSNEINKVTTFEDVEEEDVAANQIDWMEEKQFDRHNRAYLVGTNVIVYTDHAAIKYLISKKDAKPRLIRWILLLQEFDLEIKDRKGTENQVADHLSRLKADTSTLIRRDITETFPDEQLLAVQQAQMLQQSGSPCYADFANYLVSGMLPPELKFQEKKKFLHDVRSYQWDDPHLYKLCSDQVIRRCASEGEIPHILESCHAAAYGGHFGGHRTSAKVLQSVEVFYVWGIDLMGHFPPSFGNLYILVVVDYVSKWVEAAALPTNDAKTVVTFLQKNIFSRTAYKTPLGMSPYRIVYGKACHLPLELEHKAHWALEKLNWDIHATTKQMKLQLSMLRYKKTTSRLKDPSRFQSYHAEEKYEEFIEPHKILEEKGSQCPERLTEIVQTIHNAAAKRGWLDFCNHPRDPVLPIVKEFYANLYVKLLDKLTPKKWNTIFTTLTIEGASWANEEGHVINRIDLKPIAKVWVKFLKSRLMPTTHTTTISQERLVLLYVIVQWLPIDVGSIIKKEIRDCTVKNHKIAALLFPSLITSICVVSGVHLDVRDDHIKNDGAFTERTIERVAGESARTTIEPATVTGARRAIGLEQTIQTLSTSITQCALAEASEEATATDGPEEEAAAEPQAEVESENVEPSDQPEKEGDKSATDSSPTEAEDNFEKERKVKGKGKGKAKIATPPASEDEMEQVDVELVTAANRVTPTSAEAKQLLDIIAAIIAEDQAADALTPIPPQQTPSQPGRTSPRQSSKKKGSTPKGTITVALPQLKGTRSVSTTQPTPASTPLASSVMKKTKTLPSTSPQVSPKDKLRRASKKC</sequence>
<proteinExistence type="predicted"/>
<evidence type="ECO:0000313" key="1">
    <source>
        <dbReference type="EMBL" id="KAH9802192.1"/>
    </source>
</evidence>